<protein>
    <submittedName>
        <fullName evidence="2">Uncharacterized protein</fullName>
    </submittedName>
</protein>
<reference evidence="2" key="2">
    <citation type="submission" date="2023-01" db="EMBL/GenBank/DDBJ databases">
        <authorList>
            <person name="Sun Q."/>
            <person name="Evtushenko L."/>
        </authorList>
    </citation>
    <scope>NUCLEOTIDE SEQUENCE</scope>
    <source>
        <strain evidence="2">VKM Ac-1958</strain>
    </source>
</reference>
<dbReference type="Proteomes" id="UP001142325">
    <property type="component" value="Unassembled WGS sequence"/>
</dbReference>
<accession>A0A9W6HSD7</accession>
<gene>
    <name evidence="2" type="ORF">GCM10017596_09460</name>
</gene>
<proteinExistence type="predicted"/>
<dbReference type="AlphaFoldDB" id="A0A9W6HSD7"/>
<evidence type="ECO:0000256" key="1">
    <source>
        <dbReference type="SAM" id="MobiDB-lite"/>
    </source>
</evidence>
<evidence type="ECO:0000313" key="2">
    <source>
        <dbReference type="EMBL" id="GLK01231.1"/>
    </source>
</evidence>
<comment type="caution">
    <text evidence="2">The sequence shown here is derived from an EMBL/GenBank/DDBJ whole genome shotgun (WGS) entry which is preliminary data.</text>
</comment>
<evidence type="ECO:0000313" key="3">
    <source>
        <dbReference type="Proteomes" id="UP001142325"/>
    </source>
</evidence>
<feature type="region of interest" description="Disordered" evidence="1">
    <location>
        <begin position="85"/>
        <end position="107"/>
    </location>
</feature>
<organism evidence="2 3">
    <name type="scientific">Microbacterium keratanolyticum</name>
    <dbReference type="NCBI Taxonomy" id="67574"/>
    <lineage>
        <taxon>Bacteria</taxon>
        <taxon>Bacillati</taxon>
        <taxon>Actinomycetota</taxon>
        <taxon>Actinomycetes</taxon>
        <taxon>Micrococcales</taxon>
        <taxon>Microbacteriaceae</taxon>
        <taxon>Microbacterium</taxon>
    </lineage>
</organism>
<name>A0A9W6HSD7_9MICO</name>
<sequence>MATKKSTPAVETVEQDEAIDLLQLVSDGIMQVIETHSIDVQKNRYKAMRAIAWHAFVESIEAGDFEALVQRASANVDALPSGWEIKVPAKPAPKPTPAKRTAKAARA</sequence>
<reference evidence="2" key="1">
    <citation type="journal article" date="2014" name="Int. J. Syst. Evol. Microbiol.">
        <title>Complete genome sequence of Corynebacterium casei LMG S-19264T (=DSM 44701T), isolated from a smear-ripened cheese.</title>
        <authorList>
            <consortium name="US DOE Joint Genome Institute (JGI-PGF)"/>
            <person name="Walter F."/>
            <person name="Albersmeier A."/>
            <person name="Kalinowski J."/>
            <person name="Ruckert C."/>
        </authorList>
    </citation>
    <scope>NUCLEOTIDE SEQUENCE</scope>
    <source>
        <strain evidence="2">VKM Ac-1958</strain>
    </source>
</reference>
<dbReference type="EMBL" id="BSET01000001">
    <property type="protein sequence ID" value="GLK01231.1"/>
    <property type="molecule type" value="Genomic_DNA"/>
</dbReference>
<dbReference type="RefSeq" id="WP_204938877.1">
    <property type="nucleotide sequence ID" value="NZ_BAAAUM010000001.1"/>
</dbReference>
<keyword evidence="3" id="KW-1185">Reference proteome</keyword>